<name>A0A0B3VZN7_9FIRM</name>
<feature type="transmembrane region" description="Helical" evidence="7">
    <location>
        <begin position="365"/>
        <end position="386"/>
    </location>
</feature>
<dbReference type="InterPro" id="IPR002528">
    <property type="entry name" value="MATE_fam"/>
</dbReference>
<dbReference type="InterPro" id="IPR052031">
    <property type="entry name" value="Membrane_Transporter-Flippase"/>
</dbReference>
<feature type="transmembrane region" description="Helical" evidence="7">
    <location>
        <begin position="291"/>
        <end position="311"/>
    </location>
</feature>
<dbReference type="PANTHER" id="PTHR43549">
    <property type="entry name" value="MULTIDRUG RESISTANCE PROTEIN YPNP-RELATED"/>
    <property type="match status" value="1"/>
</dbReference>
<dbReference type="PIRSF" id="PIRSF006603">
    <property type="entry name" value="DinF"/>
    <property type="match status" value="1"/>
</dbReference>
<keyword evidence="5 7" id="KW-1133">Transmembrane helix</keyword>
<feature type="transmembrane region" description="Helical" evidence="7">
    <location>
        <begin position="61"/>
        <end position="82"/>
    </location>
</feature>
<gene>
    <name evidence="8" type="ORF">QX51_18825</name>
</gene>
<evidence type="ECO:0000256" key="6">
    <source>
        <dbReference type="ARBA" id="ARBA00023136"/>
    </source>
</evidence>
<keyword evidence="4 7" id="KW-0812">Transmembrane</keyword>
<dbReference type="OrthoDB" id="9811110at2"/>
<evidence type="ECO:0000256" key="7">
    <source>
        <dbReference type="SAM" id="Phobius"/>
    </source>
</evidence>
<evidence type="ECO:0000256" key="1">
    <source>
        <dbReference type="ARBA" id="ARBA00004651"/>
    </source>
</evidence>
<feature type="transmembrane region" description="Helical" evidence="7">
    <location>
        <begin position="323"/>
        <end position="344"/>
    </location>
</feature>
<feature type="transmembrane region" description="Helical" evidence="7">
    <location>
        <begin position="20"/>
        <end position="41"/>
    </location>
</feature>
<evidence type="ECO:0000256" key="2">
    <source>
        <dbReference type="ARBA" id="ARBA00022448"/>
    </source>
</evidence>
<dbReference type="GO" id="GO:0042910">
    <property type="term" value="F:xenobiotic transmembrane transporter activity"/>
    <property type="evidence" value="ECO:0007669"/>
    <property type="project" value="InterPro"/>
</dbReference>
<evidence type="ECO:0000256" key="5">
    <source>
        <dbReference type="ARBA" id="ARBA00022989"/>
    </source>
</evidence>
<keyword evidence="2" id="KW-0813">Transport</keyword>
<feature type="transmembrane region" description="Helical" evidence="7">
    <location>
        <begin position="102"/>
        <end position="119"/>
    </location>
</feature>
<keyword evidence="6 7" id="KW-0472">Membrane</keyword>
<comment type="subcellular location">
    <subcellularLocation>
        <location evidence="1">Cell membrane</location>
        <topology evidence="1">Multi-pass membrane protein</topology>
    </subcellularLocation>
</comment>
<dbReference type="GO" id="GO:0005886">
    <property type="term" value="C:plasma membrane"/>
    <property type="evidence" value="ECO:0007669"/>
    <property type="project" value="UniProtKB-SubCell"/>
</dbReference>
<dbReference type="RefSeq" id="WP_039681434.1">
    <property type="nucleotide sequence ID" value="NZ_JAWGXO010000004.1"/>
</dbReference>
<evidence type="ECO:0000256" key="3">
    <source>
        <dbReference type="ARBA" id="ARBA00022475"/>
    </source>
</evidence>
<feature type="transmembrane region" description="Helical" evidence="7">
    <location>
        <begin position="169"/>
        <end position="193"/>
    </location>
</feature>
<dbReference type="CDD" id="cd13144">
    <property type="entry name" value="MATE_like_4"/>
    <property type="match status" value="1"/>
</dbReference>
<feature type="transmembrane region" description="Helical" evidence="7">
    <location>
        <begin position="422"/>
        <end position="446"/>
    </location>
</feature>
<feature type="transmembrane region" description="Helical" evidence="7">
    <location>
        <begin position="139"/>
        <end position="157"/>
    </location>
</feature>
<dbReference type="GO" id="GO:0015297">
    <property type="term" value="F:antiporter activity"/>
    <property type="evidence" value="ECO:0007669"/>
    <property type="project" value="InterPro"/>
</dbReference>
<dbReference type="PANTHER" id="PTHR43549:SF2">
    <property type="entry name" value="MULTIDRUG RESISTANCE PROTEIN NORM-RELATED"/>
    <property type="match status" value="1"/>
</dbReference>
<feature type="transmembrane region" description="Helical" evidence="7">
    <location>
        <begin position="392"/>
        <end position="415"/>
    </location>
</feature>
<feature type="transmembrane region" description="Helical" evidence="7">
    <location>
        <begin position="199"/>
        <end position="221"/>
    </location>
</feature>
<feature type="transmembrane region" description="Helical" evidence="7">
    <location>
        <begin position="242"/>
        <end position="264"/>
    </location>
</feature>
<protein>
    <submittedName>
        <fullName evidence="8">Multidrug transporter MatE</fullName>
    </submittedName>
</protein>
<evidence type="ECO:0000313" key="9">
    <source>
        <dbReference type="Proteomes" id="UP000031189"/>
    </source>
</evidence>
<proteinExistence type="predicted"/>
<comment type="caution">
    <text evidence="8">The sequence shown here is derived from an EMBL/GenBank/DDBJ whole genome shotgun (WGS) entry which is preliminary data.</text>
</comment>
<dbReference type="AlphaFoldDB" id="A0A0B3VZN7"/>
<reference evidence="8 9" key="1">
    <citation type="submission" date="2014-12" db="EMBL/GenBank/DDBJ databases">
        <title>Draft genome sequence of Terrisporobacter sp. 08-306576, isolated from the blood culture of a bacteremia patient.</title>
        <authorList>
            <person name="Lund L.C."/>
            <person name="Sydenham T.V."/>
            <person name="Hogh S.V."/>
            <person name="Skov M.N."/>
            <person name="Kemp M."/>
            <person name="Justesen U.S."/>
        </authorList>
    </citation>
    <scope>NUCLEOTIDE SEQUENCE [LARGE SCALE GENOMIC DNA]</scope>
    <source>
        <strain evidence="8 9">08-306576</strain>
    </source>
</reference>
<keyword evidence="9" id="KW-1185">Reference proteome</keyword>
<organism evidence="8 9">
    <name type="scientific">Terrisporobacter othiniensis</name>
    <dbReference type="NCBI Taxonomy" id="1577792"/>
    <lineage>
        <taxon>Bacteria</taxon>
        <taxon>Bacillati</taxon>
        <taxon>Bacillota</taxon>
        <taxon>Clostridia</taxon>
        <taxon>Peptostreptococcales</taxon>
        <taxon>Peptostreptococcaceae</taxon>
        <taxon>Terrisporobacter</taxon>
    </lineage>
</organism>
<dbReference type="NCBIfam" id="TIGR00797">
    <property type="entry name" value="matE"/>
    <property type="match status" value="1"/>
</dbReference>
<sequence length="476" mass="52253">MSGENIVKENKMGTMPINKLLISMSLPMMISMLVQALYNVVDSIFVSKISENALTAVSLAFPVQNFMIAVGVGTGVGINALLSRSLGEKKFEEANRAASNGVFLAVMSYLLFLLIGILFSKKFFQWQTDIKDIVDGGYFYLIIVTTCSFGMYGQIVFEKLMQSTGKTFYSMITQITGAVINIILDPILIFGLLGFPKLGISGAAIATVIGQSSGMMLGIYLNSTKNKEIKVKIKGFKPSLKTIRDIYSVGIPSIIMASIGSIMTFGINKILLVFTSTATAVFGVYFKLQSFIFMPVFGINNGMVPIISYNYGAKHKDRLMETVKISIIYAIGIMIIGLVIFQLLPKQLLGLFSASEEMISIGTPALRIISISFLFAGYCIVVSSMFQALGNGVMSLIVSIGRQLVVLLPAAYLLSRTNNLNLVWWAFPIAELASVFLSVIGFKYVYKKEIVPLVNNEEKYNHEDNKVKILECTNET</sequence>
<dbReference type="Pfam" id="PF01554">
    <property type="entry name" value="MatE"/>
    <property type="match status" value="2"/>
</dbReference>
<dbReference type="Proteomes" id="UP000031189">
    <property type="component" value="Unassembled WGS sequence"/>
</dbReference>
<keyword evidence="3" id="KW-1003">Cell membrane</keyword>
<accession>A0A0B3VZN7</accession>
<evidence type="ECO:0000256" key="4">
    <source>
        <dbReference type="ARBA" id="ARBA00022692"/>
    </source>
</evidence>
<dbReference type="InterPro" id="IPR048279">
    <property type="entry name" value="MdtK-like"/>
</dbReference>
<evidence type="ECO:0000313" key="8">
    <source>
        <dbReference type="EMBL" id="KHS55547.1"/>
    </source>
</evidence>
<dbReference type="EMBL" id="JWHR01000162">
    <property type="protein sequence ID" value="KHS55547.1"/>
    <property type="molecule type" value="Genomic_DNA"/>
</dbReference>